<dbReference type="GO" id="GO:0006950">
    <property type="term" value="P:response to stress"/>
    <property type="evidence" value="ECO:0007669"/>
    <property type="project" value="UniProtKB-ARBA"/>
</dbReference>
<dbReference type="Pfam" id="PF02991">
    <property type="entry name" value="ATG8"/>
    <property type="match status" value="1"/>
</dbReference>
<gene>
    <name evidence="11" type="primary">LOC114646339</name>
</gene>
<evidence type="ECO:0000313" key="11">
    <source>
        <dbReference type="Ensembl" id="ENSECRP00000015727.1"/>
    </source>
</evidence>
<dbReference type="Proteomes" id="UP000694620">
    <property type="component" value="Chromosome 1"/>
</dbReference>
<evidence type="ECO:0000256" key="10">
    <source>
        <dbReference type="RuleBase" id="RU004384"/>
    </source>
</evidence>
<evidence type="ECO:0000313" key="12">
    <source>
        <dbReference type="Proteomes" id="UP000694620"/>
    </source>
</evidence>
<protein>
    <submittedName>
        <fullName evidence="11">Microtubule-associated proteins 1A/1B light chain 3C-like</fullName>
    </submittedName>
</protein>
<evidence type="ECO:0000256" key="6">
    <source>
        <dbReference type="ARBA" id="ARBA00023288"/>
    </source>
</evidence>
<keyword evidence="4 10" id="KW-0072">Autophagy</keyword>
<dbReference type="GO" id="GO:0005776">
    <property type="term" value="C:autophagosome"/>
    <property type="evidence" value="ECO:0007669"/>
    <property type="project" value="UniProtKB-SubCell"/>
</dbReference>
<evidence type="ECO:0000256" key="2">
    <source>
        <dbReference type="ARBA" id="ARBA00007293"/>
    </source>
</evidence>
<comment type="similarity">
    <text evidence="2 10">Belongs to the ATG8 family.</text>
</comment>
<keyword evidence="6 9" id="KW-0449">Lipoprotein</keyword>
<sequence>MSSLTRTINMPPLEKSQEMKPFKQRKCLATRQHEVSNIRLKFPNKLPVIVERYNKEKVLPPLDKTKFLVPPDLPLCQFVTIIRNRIAINSTQAFYLLVNNRSLASMTLTMAEIYSLNKDEDGFLYITYASQEMFGA</sequence>
<organism evidence="11 12">
    <name type="scientific">Erpetoichthys calabaricus</name>
    <name type="common">Rope fish</name>
    <name type="synonym">Calamoichthys calabaricus</name>
    <dbReference type="NCBI Taxonomy" id="27687"/>
    <lineage>
        <taxon>Eukaryota</taxon>
        <taxon>Metazoa</taxon>
        <taxon>Chordata</taxon>
        <taxon>Craniata</taxon>
        <taxon>Vertebrata</taxon>
        <taxon>Euteleostomi</taxon>
        <taxon>Actinopterygii</taxon>
        <taxon>Polypteriformes</taxon>
        <taxon>Polypteridae</taxon>
        <taxon>Erpetoichthys</taxon>
    </lineage>
</organism>
<keyword evidence="7" id="KW-0968">Cytoplasmic vesicle</keyword>
<comment type="subcellular location">
    <subcellularLocation>
        <location evidence="1">Cytoplasmic vesicle</location>
        <location evidence="1">Autophagosome</location>
    </subcellularLocation>
    <subcellularLocation>
        <location evidence="8">Endomembrane system</location>
        <topology evidence="8">Lipid-anchor</topology>
    </subcellularLocation>
</comment>
<reference evidence="11" key="1">
    <citation type="submission" date="2021-06" db="EMBL/GenBank/DDBJ databases">
        <authorList>
            <consortium name="Wellcome Sanger Institute Data Sharing"/>
        </authorList>
    </citation>
    <scope>NUCLEOTIDE SEQUENCE [LARGE SCALE GENOMIC DNA]</scope>
</reference>
<dbReference type="RefSeq" id="XP_028650330.1">
    <property type="nucleotide sequence ID" value="XM_028794497.2"/>
</dbReference>
<dbReference type="PANTHER" id="PTHR10969">
    <property type="entry name" value="MICROTUBULE-ASSOCIATED PROTEINS 1A/1B LIGHT CHAIN 3-RELATED"/>
    <property type="match status" value="1"/>
</dbReference>
<reference evidence="11" key="2">
    <citation type="submission" date="2025-08" db="UniProtKB">
        <authorList>
            <consortium name="Ensembl"/>
        </authorList>
    </citation>
    <scope>IDENTIFICATION</scope>
</reference>
<accession>A0A8C4SEE2</accession>
<proteinExistence type="inferred from homology"/>
<keyword evidence="12" id="KW-1185">Reference proteome</keyword>
<evidence type="ECO:0000256" key="4">
    <source>
        <dbReference type="ARBA" id="ARBA00023006"/>
    </source>
</evidence>
<reference evidence="11" key="3">
    <citation type="submission" date="2025-09" db="UniProtKB">
        <authorList>
            <consortium name="Ensembl"/>
        </authorList>
    </citation>
    <scope>IDENTIFICATION</scope>
</reference>
<dbReference type="Ensembl" id="ENSECRT00000016006.1">
    <property type="protein sequence ID" value="ENSECRP00000015727.1"/>
    <property type="gene ID" value="ENSECRG00000010500.1"/>
</dbReference>
<dbReference type="OrthoDB" id="6738456at2759"/>
<evidence type="ECO:0000256" key="5">
    <source>
        <dbReference type="ARBA" id="ARBA00023136"/>
    </source>
</evidence>
<evidence type="ECO:0000256" key="1">
    <source>
        <dbReference type="ARBA" id="ARBA00004419"/>
    </source>
</evidence>
<name>A0A8C4SEE2_ERPCA</name>
<dbReference type="GO" id="GO:0031410">
    <property type="term" value="C:cytoplasmic vesicle"/>
    <property type="evidence" value="ECO:0007669"/>
    <property type="project" value="UniProtKB-KW"/>
</dbReference>
<dbReference type="Gene3D" id="3.10.20.90">
    <property type="entry name" value="Phosphatidylinositol 3-kinase Catalytic Subunit, Chain A, domain 1"/>
    <property type="match status" value="1"/>
</dbReference>
<dbReference type="FunFam" id="3.10.20.90:FF:000149">
    <property type="entry name" value="microtubule-associated proteins 1A/1B light chain 3C"/>
    <property type="match status" value="1"/>
</dbReference>
<dbReference type="SUPFAM" id="SSF54236">
    <property type="entry name" value="Ubiquitin-like"/>
    <property type="match status" value="1"/>
</dbReference>
<evidence type="ECO:0000256" key="3">
    <source>
        <dbReference type="ARBA" id="ARBA00022490"/>
    </source>
</evidence>
<feature type="lipid moiety-binding region" description="Phosphatidylserine amidated glycine; alternate" evidence="9">
    <location>
        <position position="135"/>
    </location>
</feature>
<dbReference type="AlphaFoldDB" id="A0A8C4SEE2"/>
<dbReference type="GeneTree" id="ENSGT00940000161852"/>
<dbReference type="InterPro" id="IPR004241">
    <property type="entry name" value="Atg8-like"/>
</dbReference>
<evidence type="ECO:0000256" key="9">
    <source>
        <dbReference type="PIRSR" id="PIRSR604241-50"/>
    </source>
</evidence>
<dbReference type="GO" id="GO:0016236">
    <property type="term" value="P:macroautophagy"/>
    <property type="evidence" value="ECO:0007669"/>
    <property type="project" value="UniProtKB-ARBA"/>
</dbReference>
<evidence type="ECO:0000256" key="8">
    <source>
        <dbReference type="ARBA" id="ARBA00037868"/>
    </source>
</evidence>
<keyword evidence="5" id="KW-0472">Membrane</keyword>
<dbReference type="InterPro" id="IPR029071">
    <property type="entry name" value="Ubiquitin-like_domsf"/>
</dbReference>
<keyword evidence="3" id="KW-0963">Cytoplasm</keyword>
<dbReference type="GeneID" id="114646339"/>
<dbReference type="GO" id="GO:0012505">
    <property type="term" value="C:endomembrane system"/>
    <property type="evidence" value="ECO:0007669"/>
    <property type="project" value="UniProtKB-SubCell"/>
</dbReference>
<evidence type="ECO:0000256" key="7">
    <source>
        <dbReference type="ARBA" id="ARBA00023329"/>
    </source>
</evidence>